<dbReference type="GeneID" id="90150215"/>
<evidence type="ECO:0000313" key="1">
    <source>
        <dbReference type="EMBL" id="MBS7825111.1"/>
    </source>
</evidence>
<proteinExistence type="predicted"/>
<sequence length="81" mass="9380">MHFPCTSCGKCCRLVGNSSLTDFLNRGDGICQYLDESTNLCTIYENRPLVCNIKEYYLLNLQEEFSWQEFVKLNLAVCEKL</sequence>
<accession>A0AB35C146</accession>
<protein>
    <submittedName>
        <fullName evidence="1">YkgJ family cysteine cluster protein</fullName>
    </submittedName>
</protein>
<organism evidence="1 2">
    <name type="scientific">Wohlfahrtiimonas chitiniclastica</name>
    <dbReference type="NCBI Taxonomy" id="400946"/>
    <lineage>
        <taxon>Bacteria</taxon>
        <taxon>Pseudomonadati</taxon>
        <taxon>Pseudomonadota</taxon>
        <taxon>Gammaproteobacteria</taxon>
        <taxon>Cardiobacteriales</taxon>
        <taxon>Ignatzschineriaceae</taxon>
        <taxon>Wohlfahrtiimonas</taxon>
    </lineage>
</organism>
<comment type="caution">
    <text evidence="1">The sequence shown here is derived from an EMBL/GenBank/DDBJ whole genome shotgun (WGS) entry which is preliminary data.</text>
</comment>
<evidence type="ECO:0000313" key="2">
    <source>
        <dbReference type="Proteomes" id="UP000680020"/>
    </source>
</evidence>
<gene>
    <name evidence="1" type="ORF">J7561_07840</name>
</gene>
<name>A0AB35C146_9GAMM</name>
<dbReference type="EMBL" id="JAGIBU010000007">
    <property type="protein sequence ID" value="MBS7825111.1"/>
    <property type="molecule type" value="Genomic_DNA"/>
</dbReference>
<dbReference type="InterPro" id="IPR005358">
    <property type="entry name" value="Puta_zinc/iron-chelating_dom"/>
</dbReference>
<dbReference type="AlphaFoldDB" id="A0AB35C146"/>
<dbReference type="Pfam" id="PF03692">
    <property type="entry name" value="CxxCxxCC"/>
    <property type="match status" value="1"/>
</dbReference>
<reference evidence="1" key="1">
    <citation type="submission" date="2021-03" db="EMBL/GenBank/DDBJ databases">
        <title>Identification and antibiotic profiling of Wohlfahrtiimonas chitiniclastica, an underestimated human pathogen.</title>
        <authorList>
            <person name="Kopf A."/>
            <person name="Bunk B."/>
            <person name="Coldewey S."/>
            <person name="Gunzer F."/>
            <person name="Riedel T."/>
            <person name="Schroettner P."/>
        </authorList>
    </citation>
    <scope>NUCLEOTIDE SEQUENCE</scope>
    <source>
        <strain evidence="1">DSM 100917</strain>
    </source>
</reference>
<dbReference type="Proteomes" id="UP000680020">
    <property type="component" value="Unassembled WGS sequence"/>
</dbReference>
<dbReference type="RefSeq" id="WP_082818420.1">
    <property type="nucleotide sequence ID" value="NZ_CP115969.1"/>
</dbReference>